<evidence type="ECO:0000313" key="3">
    <source>
        <dbReference type="EMBL" id="KAB1202255.1"/>
    </source>
</evidence>
<name>A0A6A1UPD1_9ROSI</name>
<sequence length="70" mass="7855">MPCLPFAVRKTPDSEKLACQASQIANFIVNYPVKLFETDLISIVDLNLVPWGNAKIRDNNTFDCQADELV</sequence>
<dbReference type="OrthoDB" id="958254at2759"/>
<organism evidence="3 4">
    <name type="scientific">Morella rubra</name>
    <name type="common">Chinese bayberry</name>
    <dbReference type="NCBI Taxonomy" id="262757"/>
    <lineage>
        <taxon>Eukaryota</taxon>
        <taxon>Viridiplantae</taxon>
        <taxon>Streptophyta</taxon>
        <taxon>Embryophyta</taxon>
        <taxon>Tracheophyta</taxon>
        <taxon>Spermatophyta</taxon>
        <taxon>Magnoliopsida</taxon>
        <taxon>eudicotyledons</taxon>
        <taxon>Gunneridae</taxon>
        <taxon>Pentapetalae</taxon>
        <taxon>rosids</taxon>
        <taxon>fabids</taxon>
        <taxon>Fagales</taxon>
        <taxon>Myricaceae</taxon>
        <taxon>Morella</taxon>
    </lineage>
</organism>
<dbReference type="Proteomes" id="UP000516437">
    <property type="component" value="Chromosome 8"/>
</dbReference>
<protein>
    <submittedName>
        <fullName evidence="3">Uncharacterized protein</fullName>
    </submittedName>
</protein>
<comment type="caution">
    <text evidence="3">The sequence shown here is derived from an EMBL/GenBank/DDBJ whole genome shotgun (WGS) entry which is preliminary data.</text>
</comment>
<keyword evidence="2" id="KW-0325">Glycoprotein</keyword>
<gene>
    <name evidence="3" type="ORF">CJ030_MR8G010089</name>
</gene>
<evidence type="ECO:0000256" key="1">
    <source>
        <dbReference type="ARBA" id="ARBA00005679"/>
    </source>
</evidence>
<reference evidence="3 4" key="1">
    <citation type="journal article" date="2019" name="Plant Biotechnol. J.">
        <title>The red bayberry genome and genetic basis of sex determination.</title>
        <authorList>
            <person name="Jia H.M."/>
            <person name="Jia H.J."/>
            <person name="Cai Q.L."/>
            <person name="Wang Y."/>
            <person name="Zhao H.B."/>
            <person name="Yang W.F."/>
            <person name="Wang G.Y."/>
            <person name="Li Y.H."/>
            <person name="Zhan D.L."/>
            <person name="Shen Y.T."/>
            <person name="Niu Q.F."/>
            <person name="Chang L."/>
            <person name="Qiu J."/>
            <person name="Zhao L."/>
            <person name="Xie H.B."/>
            <person name="Fu W.Y."/>
            <person name="Jin J."/>
            <person name="Li X.W."/>
            <person name="Jiao Y."/>
            <person name="Zhou C.C."/>
            <person name="Tu T."/>
            <person name="Chai C.Y."/>
            <person name="Gao J.L."/>
            <person name="Fan L.J."/>
            <person name="van de Weg E."/>
            <person name="Wang J.Y."/>
            <person name="Gao Z.S."/>
        </authorList>
    </citation>
    <scope>NUCLEOTIDE SEQUENCE [LARGE SCALE GENOMIC DNA]</scope>
    <source>
        <tissue evidence="3">Leaves</tissue>
    </source>
</reference>
<keyword evidence="4" id="KW-1185">Reference proteome</keyword>
<accession>A0A6A1UPD1</accession>
<dbReference type="AlphaFoldDB" id="A0A6A1UPD1"/>
<comment type="similarity">
    <text evidence="1">Belongs to the GILT family.</text>
</comment>
<dbReference type="GO" id="GO:0016671">
    <property type="term" value="F:oxidoreductase activity, acting on a sulfur group of donors, disulfide as acceptor"/>
    <property type="evidence" value="ECO:0007669"/>
    <property type="project" value="InterPro"/>
</dbReference>
<dbReference type="Pfam" id="PF03227">
    <property type="entry name" value="GILT"/>
    <property type="match status" value="1"/>
</dbReference>
<dbReference type="InterPro" id="IPR004911">
    <property type="entry name" value="Interferon-induced_GILT"/>
</dbReference>
<evidence type="ECO:0000313" key="4">
    <source>
        <dbReference type="Proteomes" id="UP000516437"/>
    </source>
</evidence>
<evidence type="ECO:0000256" key="2">
    <source>
        <dbReference type="ARBA" id="ARBA00023180"/>
    </source>
</evidence>
<proteinExistence type="inferred from homology"/>
<dbReference type="EMBL" id="RXIC02000026">
    <property type="protein sequence ID" value="KAB1202255.1"/>
    <property type="molecule type" value="Genomic_DNA"/>
</dbReference>